<keyword evidence="8" id="KW-0829">Tyrosine-protein kinase</keyword>
<dbReference type="SMART" id="SM00808">
    <property type="entry name" value="FABD"/>
    <property type="match status" value="1"/>
</dbReference>
<dbReference type="Pfam" id="PF07714">
    <property type="entry name" value="PK_Tyr_Ser-Thr"/>
    <property type="match status" value="1"/>
</dbReference>
<feature type="compositionally biased region" description="Basic and acidic residues" evidence="13">
    <location>
        <begin position="1"/>
        <end position="10"/>
    </location>
</feature>
<evidence type="ECO:0000256" key="5">
    <source>
        <dbReference type="ARBA" id="ARBA00022777"/>
    </source>
</evidence>
<feature type="compositionally biased region" description="Gly residues" evidence="13">
    <location>
        <begin position="67"/>
        <end position="94"/>
    </location>
</feature>
<dbReference type="FunFam" id="3.30.505.10:FF:000004">
    <property type="entry name" value="Tyrosine-protein kinase"/>
    <property type="match status" value="1"/>
</dbReference>
<dbReference type="PRINTS" id="PR00401">
    <property type="entry name" value="SH2DOMAIN"/>
</dbReference>
<dbReference type="GO" id="GO:0004715">
    <property type="term" value="F:non-membrane spanning protein tyrosine kinase activity"/>
    <property type="evidence" value="ECO:0007669"/>
    <property type="project" value="UniProtKB-EC"/>
</dbReference>
<evidence type="ECO:0000259" key="16">
    <source>
        <dbReference type="PROSITE" id="PS50011"/>
    </source>
</evidence>
<dbReference type="PROSITE" id="PS50011">
    <property type="entry name" value="PROTEIN_KINASE_DOM"/>
    <property type="match status" value="1"/>
</dbReference>
<dbReference type="GO" id="GO:0005524">
    <property type="term" value="F:ATP binding"/>
    <property type="evidence" value="ECO:0007669"/>
    <property type="project" value="UniProtKB-UniRule"/>
</dbReference>
<evidence type="ECO:0000256" key="2">
    <source>
        <dbReference type="ARBA" id="ARBA00022443"/>
    </source>
</evidence>
<feature type="compositionally biased region" description="Basic and acidic residues" evidence="13">
    <location>
        <begin position="711"/>
        <end position="721"/>
    </location>
</feature>
<feature type="domain" description="SH3" evidence="15">
    <location>
        <begin position="118"/>
        <end position="179"/>
    </location>
</feature>
<keyword evidence="7 10" id="KW-0727">SH2 domain</keyword>
<feature type="compositionally biased region" description="Low complexity" evidence="13">
    <location>
        <begin position="779"/>
        <end position="795"/>
    </location>
</feature>
<dbReference type="EMBL" id="JAZDUA010000075">
    <property type="protein sequence ID" value="KAK7869383.1"/>
    <property type="molecule type" value="Genomic_DNA"/>
</dbReference>
<evidence type="ECO:0000256" key="10">
    <source>
        <dbReference type="PROSITE-ProRule" id="PRU00191"/>
    </source>
</evidence>
<organism evidence="17 18">
    <name type="scientific">Gryllus longicercus</name>
    <dbReference type="NCBI Taxonomy" id="2509291"/>
    <lineage>
        <taxon>Eukaryota</taxon>
        <taxon>Metazoa</taxon>
        <taxon>Ecdysozoa</taxon>
        <taxon>Arthropoda</taxon>
        <taxon>Hexapoda</taxon>
        <taxon>Insecta</taxon>
        <taxon>Pterygota</taxon>
        <taxon>Neoptera</taxon>
        <taxon>Polyneoptera</taxon>
        <taxon>Orthoptera</taxon>
        <taxon>Ensifera</taxon>
        <taxon>Gryllidea</taxon>
        <taxon>Grylloidea</taxon>
        <taxon>Gryllidae</taxon>
        <taxon>Gryllinae</taxon>
        <taxon>Gryllus</taxon>
    </lineage>
</organism>
<dbReference type="InterPro" id="IPR001452">
    <property type="entry name" value="SH3_domain"/>
</dbReference>
<dbReference type="InterPro" id="IPR020635">
    <property type="entry name" value="Tyr_kinase_cat_dom"/>
</dbReference>
<dbReference type="SUPFAM" id="SSF56112">
    <property type="entry name" value="Protein kinase-like (PK-like)"/>
    <property type="match status" value="1"/>
</dbReference>
<feature type="domain" description="SH2" evidence="14">
    <location>
        <begin position="185"/>
        <end position="275"/>
    </location>
</feature>
<dbReference type="PRINTS" id="PR00109">
    <property type="entry name" value="TYRKINASE"/>
</dbReference>
<dbReference type="CDD" id="cd09935">
    <property type="entry name" value="SH2_ABL"/>
    <property type="match status" value="1"/>
</dbReference>
<keyword evidence="3" id="KW-0808">Transferase</keyword>
<evidence type="ECO:0000256" key="13">
    <source>
        <dbReference type="SAM" id="MobiDB-lite"/>
    </source>
</evidence>
<feature type="compositionally biased region" description="Basic residues" evidence="13">
    <location>
        <begin position="906"/>
        <end position="918"/>
    </location>
</feature>
<dbReference type="InterPro" id="IPR036028">
    <property type="entry name" value="SH3-like_dom_sf"/>
</dbReference>
<accession>A0AAN9Z5X3</accession>
<feature type="binding site" evidence="12">
    <location>
        <position position="339"/>
    </location>
    <ligand>
        <name>ATP</name>
        <dbReference type="ChEBI" id="CHEBI:30616"/>
    </ligand>
</feature>
<dbReference type="Gene3D" id="1.20.120.330">
    <property type="entry name" value="Nucleotidyltransferases domain 2"/>
    <property type="match status" value="1"/>
</dbReference>
<evidence type="ECO:0000256" key="8">
    <source>
        <dbReference type="ARBA" id="ARBA00023137"/>
    </source>
</evidence>
<keyword evidence="5" id="KW-0418">Kinase</keyword>
<dbReference type="InterPro" id="IPR000719">
    <property type="entry name" value="Prot_kinase_dom"/>
</dbReference>
<dbReference type="InterPro" id="IPR001245">
    <property type="entry name" value="Ser-Thr/Tyr_kinase_cat_dom"/>
</dbReference>
<dbReference type="InterPro" id="IPR050198">
    <property type="entry name" value="Non-receptor_tyrosine_kinases"/>
</dbReference>
<feature type="compositionally biased region" description="Polar residues" evidence="13">
    <location>
        <begin position="881"/>
        <end position="898"/>
    </location>
</feature>
<dbReference type="SUPFAM" id="SSF55550">
    <property type="entry name" value="SH2 domain"/>
    <property type="match status" value="1"/>
</dbReference>
<feature type="region of interest" description="Disordered" evidence="13">
    <location>
        <begin position="1611"/>
        <end position="1660"/>
    </location>
</feature>
<feature type="compositionally biased region" description="Low complexity" evidence="13">
    <location>
        <begin position="1329"/>
        <end position="1338"/>
    </location>
</feature>
<dbReference type="Proteomes" id="UP001378592">
    <property type="component" value="Unassembled WGS sequence"/>
</dbReference>
<gene>
    <name evidence="17" type="ORF">R5R35_000690</name>
</gene>
<feature type="domain" description="Protein kinase" evidence="16">
    <location>
        <begin position="300"/>
        <end position="551"/>
    </location>
</feature>
<evidence type="ECO:0000256" key="12">
    <source>
        <dbReference type="PROSITE-ProRule" id="PRU10141"/>
    </source>
</evidence>
<dbReference type="EC" id="2.7.10.2" evidence="1"/>
<dbReference type="GO" id="GO:0007154">
    <property type="term" value="P:cell communication"/>
    <property type="evidence" value="ECO:0007669"/>
    <property type="project" value="UniProtKB-ARBA"/>
</dbReference>
<feature type="compositionally biased region" description="Low complexity" evidence="13">
    <location>
        <begin position="930"/>
        <end position="942"/>
    </location>
</feature>
<dbReference type="CDD" id="cd11850">
    <property type="entry name" value="SH3_Abl"/>
    <property type="match status" value="1"/>
</dbReference>
<dbReference type="Gene3D" id="1.10.510.10">
    <property type="entry name" value="Transferase(Phosphotransferase) domain 1"/>
    <property type="match status" value="1"/>
</dbReference>
<feature type="compositionally biased region" description="Basic and acidic residues" evidence="13">
    <location>
        <begin position="1213"/>
        <end position="1223"/>
    </location>
</feature>
<dbReference type="Pfam" id="PF00017">
    <property type="entry name" value="SH2"/>
    <property type="match status" value="1"/>
</dbReference>
<feature type="region of interest" description="Disordered" evidence="13">
    <location>
        <begin position="881"/>
        <end position="1237"/>
    </location>
</feature>
<dbReference type="PROSITE" id="PS50001">
    <property type="entry name" value="SH2"/>
    <property type="match status" value="1"/>
</dbReference>
<evidence type="ECO:0000256" key="9">
    <source>
        <dbReference type="ARBA" id="ARBA00051245"/>
    </source>
</evidence>
<dbReference type="InterPro" id="IPR035837">
    <property type="entry name" value="ABL_SH2"/>
</dbReference>
<dbReference type="InterPro" id="IPR008266">
    <property type="entry name" value="Tyr_kinase_AS"/>
</dbReference>
<evidence type="ECO:0000313" key="17">
    <source>
        <dbReference type="EMBL" id="KAK7869383.1"/>
    </source>
</evidence>
<evidence type="ECO:0000256" key="1">
    <source>
        <dbReference type="ARBA" id="ARBA00011903"/>
    </source>
</evidence>
<keyword evidence="4 12" id="KW-0547">Nucleotide-binding</keyword>
<evidence type="ECO:0000259" key="15">
    <source>
        <dbReference type="PROSITE" id="PS50002"/>
    </source>
</evidence>
<dbReference type="Pfam" id="PF00018">
    <property type="entry name" value="SH3_1"/>
    <property type="match status" value="1"/>
</dbReference>
<dbReference type="FunFam" id="1.10.510.10:FF:000542">
    <property type="entry name" value="Tyrosine-protein kinase Abl"/>
    <property type="match status" value="1"/>
</dbReference>
<feature type="region of interest" description="Disordered" evidence="13">
    <location>
        <begin position="1"/>
        <end position="102"/>
    </location>
</feature>
<feature type="compositionally biased region" description="Low complexity" evidence="13">
    <location>
        <begin position="1056"/>
        <end position="1066"/>
    </location>
</feature>
<name>A0AAN9Z5X3_9ORTH</name>
<feature type="compositionally biased region" description="Gly residues" evidence="13">
    <location>
        <begin position="743"/>
        <end position="754"/>
    </location>
</feature>
<dbReference type="Gene3D" id="2.30.30.40">
    <property type="entry name" value="SH3 Domains"/>
    <property type="match status" value="1"/>
</dbReference>
<feature type="compositionally biased region" description="Low complexity" evidence="13">
    <location>
        <begin position="1624"/>
        <end position="1640"/>
    </location>
</feature>
<dbReference type="FunFam" id="2.30.30.40:FF:000010">
    <property type="entry name" value="Tyrosine-protein kinase"/>
    <property type="match status" value="1"/>
</dbReference>
<dbReference type="PROSITE" id="PS50002">
    <property type="entry name" value="SH3"/>
    <property type="match status" value="1"/>
</dbReference>
<feature type="compositionally biased region" description="Low complexity" evidence="13">
    <location>
        <begin position="1505"/>
        <end position="1540"/>
    </location>
</feature>
<dbReference type="CDD" id="cd05052">
    <property type="entry name" value="PTKc_Abl"/>
    <property type="match status" value="1"/>
</dbReference>
<feature type="region of interest" description="Disordered" evidence="13">
    <location>
        <begin position="707"/>
        <end position="795"/>
    </location>
</feature>
<proteinExistence type="predicted"/>
<feature type="compositionally biased region" description="Pro residues" evidence="13">
    <location>
        <begin position="981"/>
        <end position="992"/>
    </location>
</feature>
<dbReference type="GO" id="GO:0023052">
    <property type="term" value="P:signaling"/>
    <property type="evidence" value="ECO:0007669"/>
    <property type="project" value="UniProtKB-ARBA"/>
</dbReference>
<dbReference type="Pfam" id="PF08919">
    <property type="entry name" value="F_actin_bind"/>
    <property type="match status" value="1"/>
</dbReference>
<dbReference type="InterPro" id="IPR017441">
    <property type="entry name" value="Protein_kinase_ATP_BS"/>
</dbReference>
<dbReference type="SMART" id="SM00326">
    <property type="entry name" value="SH3"/>
    <property type="match status" value="1"/>
</dbReference>
<keyword evidence="2 11" id="KW-0728">SH3 domain</keyword>
<dbReference type="InterPro" id="IPR000980">
    <property type="entry name" value="SH2"/>
</dbReference>
<feature type="compositionally biased region" description="Gly residues" evidence="13">
    <location>
        <begin position="1124"/>
        <end position="1134"/>
    </location>
</feature>
<dbReference type="PROSITE" id="PS00107">
    <property type="entry name" value="PROTEIN_KINASE_ATP"/>
    <property type="match status" value="1"/>
</dbReference>
<dbReference type="InterPro" id="IPR015015">
    <property type="entry name" value="F-actin-binding"/>
</dbReference>
<dbReference type="GO" id="GO:0002009">
    <property type="term" value="P:morphogenesis of an epithelium"/>
    <property type="evidence" value="ECO:0007669"/>
    <property type="project" value="UniProtKB-ARBA"/>
</dbReference>
<dbReference type="InterPro" id="IPR011009">
    <property type="entry name" value="Kinase-like_dom_sf"/>
</dbReference>
<feature type="compositionally biased region" description="Pro residues" evidence="13">
    <location>
        <begin position="1315"/>
        <end position="1328"/>
    </location>
</feature>
<keyword evidence="18" id="KW-1185">Reference proteome</keyword>
<comment type="catalytic activity">
    <reaction evidence="9">
        <text>L-tyrosyl-[protein] + ATP = O-phospho-L-tyrosyl-[protein] + ADP + H(+)</text>
        <dbReference type="Rhea" id="RHEA:10596"/>
        <dbReference type="Rhea" id="RHEA-COMP:10136"/>
        <dbReference type="Rhea" id="RHEA-COMP:20101"/>
        <dbReference type="ChEBI" id="CHEBI:15378"/>
        <dbReference type="ChEBI" id="CHEBI:30616"/>
        <dbReference type="ChEBI" id="CHEBI:46858"/>
        <dbReference type="ChEBI" id="CHEBI:61978"/>
        <dbReference type="ChEBI" id="CHEBI:456216"/>
        <dbReference type="EC" id="2.7.10.2"/>
    </reaction>
</comment>
<feature type="region of interest" description="Disordered" evidence="13">
    <location>
        <begin position="1267"/>
        <end position="1590"/>
    </location>
</feature>
<keyword evidence="6 12" id="KW-0067">ATP-binding</keyword>
<dbReference type="SUPFAM" id="SSF50044">
    <property type="entry name" value="SH3-domain"/>
    <property type="match status" value="1"/>
</dbReference>
<dbReference type="PRINTS" id="PR00452">
    <property type="entry name" value="SH3DOMAIN"/>
</dbReference>
<feature type="compositionally biased region" description="Pro residues" evidence="13">
    <location>
        <begin position="1181"/>
        <end position="1191"/>
    </location>
</feature>
<evidence type="ECO:0000256" key="6">
    <source>
        <dbReference type="ARBA" id="ARBA00022840"/>
    </source>
</evidence>
<comment type="caution">
    <text evidence="17">The sequence shown here is derived from an EMBL/GenBank/DDBJ whole genome shotgun (WGS) entry which is preliminary data.</text>
</comment>
<sequence length="1760" mass="183203">MGAQQAKERVVSAGSLTVRNTIRNRPRLPRDVRQQGSNIFTEHSEALLQSRPLPHIPDLPDSEPPGSSGGGSQQGSGAGGGAGGGAGAGGGGAPGTPLPLDSAQRWTSKENLLAQEEDDPQLFVALYDFQAGGENQLSLKKGEQVRILSYNKSGEWCEAHSDAGAVGWVPSNYVTPVNSLEKHSWYHGPISRNAAEYLLSSGINGSFLVRESESSPGQRSISLRYEGRVYHYRINEDSEGKVYVTTESKFNTLAELVHHHSMHSDGLITQLLYPAPKHNKPTVFALSPEPDEWEINRTDIVMRHKLGGGQYGDVYEAVWKRYNMTVAVKTLKEDTMALKDFLEEAAIMKEMKHPNLVQLLGVCTREPPFYIITEFMSKGNLLDYLRNGSKEHITAVVLMYIATQIASGMSYLESRNFIHRDLAARNCLVGENHLVKVADFGLARLMRDDTYTAHAGAKFPIKWTAPEGLAYNKFSTKSDVWAFGILLWEIATYGMSPYPGVDLTDVYHMLEKGYRMECPPGCPPKIYDLMRQCWQWSPGERPSFQEIHHALENMFQESSITEEVEKQLQGNVTPQLSYKKPHAGSTGNIHGLVVMSDQIVTTGMVQDAGGAVNKLSTFTGGPALSSKSSLVQLRRPTNRKGKQAPAPPKRTSLLSSCSSFRDSTCADHDAALLGDGSLHADDSGAVDLNGIDQIFEGITRDLQSLAASNRGDSESDLHDQTPDTDDSGAHSYPEALPSAFGAPAGGGGGGGSGGAASSFKRAPVMGGRGLEQRGKKARGAGPAAAATKDAATAGPGAQKVVQVAALEVKNVTRAINRYGTLPKGARIGAYLESLRQSGLTAGDGDGAVGDERCCDELAAAAAAAAGDAAGGVLPLRAASPRTNIRTQPQMIRSNSSGSAVGAGLTQHHHHHHQHHHHGGTPSSPPTGKLARGARPSPGAGASTALRTFRAAPSGTSSGVGPAFRGGSPSRAAQPSLADLDFPPPPADLPPPPEEFDFCEGPPATPEPPPFLSGAASPSPERRRVRPGGGAASPRAGRRLGHSASLDPPAGAPWLPAPSDASADADTAPPPPPPPGDGDGDAGASSPQAGDVRNTEPSVEEASSRFGVSLRRREPSTDSCSSARSGGGDGDGAGGRRNSKGRPRDRPPSPPRSSRSLPSPGDARTPASPASDGVPALGSPAGAPPPPAPPPEAAASASPPTVGRELRGASFGEADARRHARYEDEQSAGDGGERRSAGAAACKVFKNVHPGMKEMLELKLVAEIKERADLKFGRNKESPSQTEGNEGAASSGVAPLDPAAQLVCELAEGLQQEPAAPEPSPAGPAPAPVVAPARGPASPVDYKVGLRKFSRGSDGGGVGTSAPNKSEPALTGFKAQLKKFEPGTKRSEPEEPPSGTIIDFKARLRKVDAGATTARRSADGADEASVDADSGATLTPADALCGDDDARKRDSTVSAHSVDGSAAKASAGGGTANPSGNSGGAEESEDKRRSTGSISSLKKLWESKESTVGAGDGTVAGAAGQLSPKLAPKAGAAAAAASKPEVPARRDAPATTVPAAADEDASPEEKPAPAQQRRVWPPPAPADEKPAVPVKPAVKTLKPVLVKAGGPAIYATPQQQQQGSGGGPVAAAAAASASSVGSGASKGTREGGGEEGGEEKSERDSVLEISAALETSLSSLRGASAVSPGSWLQLSDKVGLFHTSCVGYADRVPPHARFHFRELLTRLETQARQLRCAGARNSADNSRLFSEVQNTVRDVINVVQR</sequence>
<evidence type="ECO:0000256" key="4">
    <source>
        <dbReference type="ARBA" id="ARBA00022741"/>
    </source>
</evidence>
<evidence type="ECO:0000256" key="11">
    <source>
        <dbReference type="PROSITE-ProRule" id="PRU00192"/>
    </source>
</evidence>
<dbReference type="SMART" id="SM00219">
    <property type="entry name" value="TyrKc"/>
    <property type="match status" value="1"/>
</dbReference>
<feature type="compositionally biased region" description="Low complexity" evidence="13">
    <location>
        <begin position="1081"/>
        <end position="1090"/>
    </location>
</feature>
<evidence type="ECO:0000256" key="7">
    <source>
        <dbReference type="ARBA" id="ARBA00022999"/>
    </source>
</evidence>
<dbReference type="GO" id="GO:0048468">
    <property type="term" value="P:cell development"/>
    <property type="evidence" value="ECO:0007669"/>
    <property type="project" value="UniProtKB-ARBA"/>
</dbReference>
<evidence type="ECO:0000313" key="18">
    <source>
        <dbReference type="Proteomes" id="UP001378592"/>
    </source>
</evidence>
<dbReference type="GO" id="GO:0051129">
    <property type="term" value="P:negative regulation of cellular component organization"/>
    <property type="evidence" value="ECO:0007669"/>
    <property type="project" value="UniProtKB-ARBA"/>
</dbReference>
<dbReference type="SMART" id="SM00252">
    <property type="entry name" value="SH2"/>
    <property type="match status" value="1"/>
</dbReference>
<evidence type="ECO:0000256" key="3">
    <source>
        <dbReference type="ARBA" id="ARBA00022679"/>
    </source>
</evidence>
<dbReference type="Gene3D" id="3.30.200.20">
    <property type="entry name" value="Phosphorylase Kinase, domain 1"/>
    <property type="match status" value="1"/>
</dbReference>
<protein>
    <recommendedName>
        <fullName evidence="1">non-specific protein-tyrosine kinase</fullName>
        <ecNumber evidence="1">2.7.10.2</ecNumber>
    </recommendedName>
</protein>
<dbReference type="FunFam" id="3.30.200.20:FF:000037">
    <property type="entry name" value="Tyrosine-protein kinase"/>
    <property type="match status" value="1"/>
</dbReference>
<dbReference type="PROSITE" id="PS00109">
    <property type="entry name" value="PROTEIN_KINASE_TYR"/>
    <property type="match status" value="1"/>
</dbReference>
<evidence type="ECO:0000259" key="14">
    <source>
        <dbReference type="PROSITE" id="PS50001"/>
    </source>
</evidence>
<feature type="region of interest" description="Disordered" evidence="13">
    <location>
        <begin position="625"/>
        <end position="655"/>
    </location>
</feature>
<dbReference type="InterPro" id="IPR036860">
    <property type="entry name" value="SH2_dom_sf"/>
</dbReference>
<feature type="compositionally biased region" description="Basic and acidic residues" evidence="13">
    <location>
        <begin position="1642"/>
        <end position="1660"/>
    </location>
</feature>
<feature type="compositionally biased region" description="Basic and acidic residues" evidence="13">
    <location>
        <begin position="1377"/>
        <end position="1388"/>
    </location>
</feature>
<reference evidence="17 18" key="1">
    <citation type="submission" date="2024-03" db="EMBL/GenBank/DDBJ databases">
        <title>The genome assembly and annotation of the cricket Gryllus longicercus Weissman &amp; Gray.</title>
        <authorList>
            <person name="Szrajer S."/>
            <person name="Gray D."/>
            <person name="Ylla G."/>
        </authorList>
    </citation>
    <scope>NUCLEOTIDE SEQUENCE [LARGE SCALE GENOMIC DNA]</scope>
    <source>
        <strain evidence="17">DAG 2021-001</strain>
        <tissue evidence="17">Whole body minus gut</tissue>
    </source>
</reference>
<feature type="compositionally biased region" description="Basic and acidic residues" evidence="13">
    <location>
        <begin position="1267"/>
        <end position="1276"/>
    </location>
</feature>
<dbReference type="PANTHER" id="PTHR24418">
    <property type="entry name" value="TYROSINE-PROTEIN KINASE"/>
    <property type="match status" value="1"/>
</dbReference>
<dbReference type="Gene3D" id="3.30.505.10">
    <property type="entry name" value="SH2 domain"/>
    <property type="match status" value="1"/>
</dbReference>